<gene>
    <name evidence="2" type="ORF">BT63DRAFT_419472</name>
</gene>
<accession>A0A6A6UPE8</accession>
<protein>
    <submittedName>
        <fullName evidence="2">Uncharacterized protein</fullName>
    </submittedName>
</protein>
<keyword evidence="1" id="KW-1133">Transmembrane helix</keyword>
<evidence type="ECO:0000256" key="1">
    <source>
        <dbReference type="SAM" id="Phobius"/>
    </source>
</evidence>
<dbReference type="Proteomes" id="UP000799302">
    <property type="component" value="Unassembled WGS sequence"/>
</dbReference>
<evidence type="ECO:0000313" key="3">
    <source>
        <dbReference type="Proteomes" id="UP000799302"/>
    </source>
</evidence>
<dbReference type="EMBL" id="MU004230">
    <property type="protein sequence ID" value="KAF2674165.1"/>
    <property type="molecule type" value="Genomic_DNA"/>
</dbReference>
<name>A0A6A6UPE8_9PEZI</name>
<keyword evidence="1" id="KW-0812">Transmembrane</keyword>
<sequence length="58" mass="6506">MESCFPCYLVKATRLPRLWGLFLIISLGSLIGYQDISPRFSLVVGSMSGDRKGIYMAF</sequence>
<reference evidence="2" key="1">
    <citation type="journal article" date="2020" name="Stud. Mycol.">
        <title>101 Dothideomycetes genomes: a test case for predicting lifestyles and emergence of pathogens.</title>
        <authorList>
            <person name="Haridas S."/>
            <person name="Albert R."/>
            <person name="Binder M."/>
            <person name="Bloem J."/>
            <person name="Labutti K."/>
            <person name="Salamov A."/>
            <person name="Andreopoulos B."/>
            <person name="Baker S."/>
            <person name="Barry K."/>
            <person name="Bills G."/>
            <person name="Bluhm B."/>
            <person name="Cannon C."/>
            <person name="Castanera R."/>
            <person name="Culley D."/>
            <person name="Daum C."/>
            <person name="Ezra D."/>
            <person name="Gonzalez J."/>
            <person name="Henrissat B."/>
            <person name="Kuo A."/>
            <person name="Liang C."/>
            <person name="Lipzen A."/>
            <person name="Lutzoni F."/>
            <person name="Magnuson J."/>
            <person name="Mondo S."/>
            <person name="Nolan M."/>
            <person name="Ohm R."/>
            <person name="Pangilinan J."/>
            <person name="Park H.-J."/>
            <person name="Ramirez L."/>
            <person name="Alfaro M."/>
            <person name="Sun H."/>
            <person name="Tritt A."/>
            <person name="Yoshinaga Y."/>
            <person name="Zwiers L.-H."/>
            <person name="Turgeon B."/>
            <person name="Goodwin S."/>
            <person name="Spatafora J."/>
            <person name="Crous P."/>
            <person name="Grigoriev I."/>
        </authorList>
    </citation>
    <scope>NUCLEOTIDE SEQUENCE</scope>
    <source>
        <strain evidence="2">CBS 115976</strain>
    </source>
</reference>
<feature type="transmembrane region" description="Helical" evidence="1">
    <location>
        <begin position="18"/>
        <end position="36"/>
    </location>
</feature>
<dbReference type="AlphaFoldDB" id="A0A6A6UPE8"/>
<keyword evidence="1" id="KW-0472">Membrane</keyword>
<keyword evidence="3" id="KW-1185">Reference proteome</keyword>
<organism evidence="2 3">
    <name type="scientific">Microthyrium microscopicum</name>
    <dbReference type="NCBI Taxonomy" id="703497"/>
    <lineage>
        <taxon>Eukaryota</taxon>
        <taxon>Fungi</taxon>
        <taxon>Dikarya</taxon>
        <taxon>Ascomycota</taxon>
        <taxon>Pezizomycotina</taxon>
        <taxon>Dothideomycetes</taxon>
        <taxon>Dothideomycetes incertae sedis</taxon>
        <taxon>Microthyriales</taxon>
        <taxon>Microthyriaceae</taxon>
        <taxon>Microthyrium</taxon>
    </lineage>
</organism>
<evidence type="ECO:0000313" key="2">
    <source>
        <dbReference type="EMBL" id="KAF2674165.1"/>
    </source>
</evidence>
<proteinExistence type="predicted"/>